<evidence type="ECO:0000313" key="7">
    <source>
        <dbReference type="EMBL" id="GJE03415.1"/>
    </source>
</evidence>
<dbReference type="RefSeq" id="WP_238240810.1">
    <property type="nucleotide sequence ID" value="NZ_BPQQ01000075.1"/>
</dbReference>
<evidence type="ECO:0000313" key="8">
    <source>
        <dbReference type="Proteomes" id="UP001055153"/>
    </source>
</evidence>
<dbReference type="SUPFAM" id="SSF50685">
    <property type="entry name" value="Barwin-like endoglucanases"/>
    <property type="match status" value="1"/>
</dbReference>
<dbReference type="PANTHER" id="PTHR30124">
    <property type="entry name" value="MEMBRANE-BOUND LYTIC MUREIN TRANSGLYCOSYLASE A"/>
    <property type="match status" value="1"/>
</dbReference>
<reference evidence="7" key="1">
    <citation type="journal article" date="2021" name="Front. Microbiol.">
        <title>Comprehensive Comparative Genomics and Phenotyping of Methylobacterium Species.</title>
        <authorList>
            <person name="Alessa O."/>
            <person name="Ogura Y."/>
            <person name="Fujitani Y."/>
            <person name="Takami H."/>
            <person name="Hayashi T."/>
            <person name="Sahin N."/>
            <person name="Tani A."/>
        </authorList>
    </citation>
    <scope>NUCLEOTIDE SEQUENCE</scope>
    <source>
        <strain evidence="7">DSM 17168</strain>
    </source>
</reference>
<dbReference type="Gene3D" id="2.40.40.10">
    <property type="entry name" value="RlpA-like domain"/>
    <property type="match status" value="1"/>
</dbReference>
<sequence>MPPQSGPLPACAGLLLLLALPARAETLRLGEAVLEPVAIAALAGFAEDDLGAALAAFRASCAQPPRPVPAEATPGAPGQDLAAACAAVPDDPAAAGRFFSTHFDAYRVTRPAREAPPERRAGFLTGYFEPELQGALAASPDFPVPALARPGDLVSFEPGQTPPGLDPSLRAARRTEGGLVPYPDRAAIEDGALGSQARPVLWLRDAVDLLVLQVQGSGRVRLPDGRVVRLAYDGRNGQPYTSVARLIVAGGHLPLEGLTLARWTGWLRANPRIARELIRRNASYVFFRLEEPQAGAPGPLGGGGVPLTPGRSLAVDAALWRYGLPFWLEGRLPTPDGGTVPLARLVIAQDTGSAIVGPARGDLYLGTGPEAGVVAGLLRDAARFTVLLPRSAAGASAAPQPDPAR</sequence>
<name>A0ABQ4SLN9_9HYPH</name>
<dbReference type="InterPro" id="IPR005300">
    <property type="entry name" value="MltA_B"/>
</dbReference>
<dbReference type="Pfam" id="PF03562">
    <property type="entry name" value="MltA"/>
    <property type="match status" value="1"/>
</dbReference>
<dbReference type="EC" id="4.2.2.n1" evidence="2"/>
<dbReference type="InterPro" id="IPR026044">
    <property type="entry name" value="MltA"/>
</dbReference>
<proteinExistence type="predicted"/>
<dbReference type="PIRSF" id="PIRSF019422">
    <property type="entry name" value="MltA"/>
    <property type="match status" value="1"/>
</dbReference>
<dbReference type="CDD" id="cd14485">
    <property type="entry name" value="mltA_like_LT_A"/>
    <property type="match status" value="1"/>
</dbReference>
<dbReference type="Pfam" id="PF06725">
    <property type="entry name" value="3D"/>
    <property type="match status" value="1"/>
</dbReference>
<evidence type="ECO:0000256" key="2">
    <source>
        <dbReference type="ARBA" id="ARBA00012587"/>
    </source>
</evidence>
<dbReference type="SMART" id="SM00925">
    <property type="entry name" value="MltA"/>
    <property type="match status" value="1"/>
</dbReference>
<dbReference type="PANTHER" id="PTHR30124:SF0">
    <property type="entry name" value="MEMBRANE-BOUND LYTIC MUREIN TRANSGLYCOSYLASE A"/>
    <property type="match status" value="1"/>
</dbReference>
<evidence type="ECO:0000256" key="5">
    <source>
        <dbReference type="ARBA" id="ARBA00030918"/>
    </source>
</evidence>
<dbReference type="CDD" id="cd14668">
    <property type="entry name" value="mlta_B"/>
    <property type="match status" value="1"/>
</dbReference>
<organism evidence="7 8">
    <name type="scientific">Methylobacterium isbiliense</name>
    <dbReference type="NCBI Taxonomy" id="315478"/>
    <lineage>
        <taxon>Bacteria</taxon>
        <taxon>Pseudomonadati</taxon>
        <taxon>Pseudomonadota</taxon>
        <taxon>Alphaproteobacteria</taxon>
        <taxon>Hyphomicrobiales</taxon>
        <taxon>Methylobacteriaceae</taxon>
        <taxon>Methylobacterium</taxon>
    </lineage>
</organism>
<reference evidence="7" key="2">
    <citation type="submission" date="2021-08" db="EMBL/GenBank/DDBJ databases">
        <authorList>
            <person name="Tani A."/>
            <person name="Ola A."/>
            <person name="Ogura Y."/>
            <person name="Katsura K."/>
            <person name="Hayashi T."/>
        </authorList>
    </citation>
    <scope>NUCLEOTIDE SEQUENCE</scope>
    <source>
        <strain evidence="7">DSM 17168</strain>
    </source>
</reference>
<evidence type="ECO:0000259" key="6">
    <source>
        <dbReference type="SMART" id="SM00925"/>
    </source>
</evidence>
<accession>A0ABQ4SLN9</accession>
<gene>
    <name evidence="7" type="ORF">GMJLKIPL_5369</name>
</gene>
<evidence type="ECO:0000256" key="3">
    <source>
        <dbReference type="ARBA" id="ARBA00023239"/>
    </source>
</evidence>
<comment type="catalytic activity">
    <reaction evidence="1">
        <text>Exolytic cleavage of the (1-&gt;4)-beta-glycosidic linkage between N-acetylmuramic acid (MurNAc) and N-acetylglucosamine (GlcNAc) residues in peptidoglycan, from either the reducing or the non-reducing ends of the peptidoglycan chains, with concomitant formation of a 1,6-anhydrobond in the MurNAc residue.</text>
        <dbReference type="EC" id="4.2.2.n1"/>
    </reaction>
</comment>
<dbReference type="Proteomes" id="UP001055153">
    <property type="component" value="Unassembled WGS sequence"/>
</dbReference>
<evidence type="ECO:0000256" key="1">
    <source>
        <dbReference type="ARBA" id="ARBA00001420"/>
    </source>
</evidence>
<feature type="domain" description="Lytic transglycosylase MltA" evidence="6">
    <location>
        <begin position="131"/>
        <end position="288"/>
    </location>
</feature>
<comment type="caution">
    <text evidence="7">The sequence shown here is derived from an EMBL/GenBank/DDBJ whole genome shotgun (WGS) entry which is preliminary data.</text>
</comment>
<dbReference type="EMBL" id="BPQQ01000075">
    <property type="protein sequence ID" value="GJE03415.1"/>
    <property type="molecule type" value="Genomic_DNA"/>
</dbReference>
<keyword evidence="8" id="KW-1185">Reference proteome</keyword>
<dbReference type="InterPro" id="IPR010611">
    <property type="entry name" value="3D_dom"/>
</dbReference>
<dbReference type="Gene3D" id="2.40.240.50">
    <property type="entry name" value="Barwin-like endoglucanases"/>
    <property type="match status" value="1"/>
</dbReference>
<keyword evidence="4" id="KW-0961">Cell wall biogenesis/degradation</keyword>
<dbReference type="InterPro" id="IPR036908">
    <property type="entry name" value="RlpA-like_sf"/>
</dbReference>
<protein>
    <recommendedName>
        <fullName evidence="2">peptidoglycan lytic exotransglycosylase</fullName>
        <ecNumber evidence="2">4.2.2.n1</ecNumber>
    </recommendedName>
    <alternativeName>
        <fullName evidence="5">Murein hydrolase A</fullName>
    </alternativeName>
</protein>
<evidence type="ECO:0000256" key="4">
    <source>
        <dbReference type="ARBA" id="ARBA00023316"/>
    </source>
</evidence>
<keyword evidence="3" id="KW-0456">Lyase</keyword>